<dbReference type="EMBL" id="CP001645">
    <property type="protein sequence ID" value="ACS65150.1"/>
    <property type="molecule type" value="Genomic_DNA"/>
</dbReference>
<sequence length="249" mass="27069">MSTSTCGTLRLRVELNRQRLGLKLSSLKPMDEADQLLIGNDVRAVPVSAGKNPYSPTPYSAGCNGSRTRFCVCLRRNRYAAHDNPLAETGSLVFSGRGGATQKWVRVLIAPIADAPDGGGPYAYLFLRHHAQKWVRKFACNLLAGTVSQKRVRVAPTAQQAFGRRCTATACAGGWRFRHHARPARGALALGLRALHPSHRMNSISIRDALRPGILPSVMLSRGAHAAEHPCAMPSQPAMALHDKRRQPA</sequence>
<reference evidence="1" key="1">
    <citation type="submission" date="2009-06" db="EMBL/GenBank/DDBJ databases">
        <title>Complete sequence chromosome 2 of Ralstonia pickettii 12D.</title>
        <authorList>
            <consortium name="US DOE Joint Genome Institute"/>
            <person name="Lucas S."/>
            <person name="Copeland A."/>
            <person name="Lapidus A."/>
            <person name="Glavina del Rio T."/>
            <person name="Dalin E."/>
            <person name="Tice H."/>
            <person name="Bruce D."/>
            <person name="Goodwin L."/>
            <person name="Pitluck S."/>
            <person name="Sims D."/>
            <person name="Meincke L."/>
            <person name="Brettin T."/>
            <person name="Detter J.C."/>
            <person name="Han C."/>
            <person name="Larimer F."/>
            <person name="Land M."/>
            <person name="Hauser L."/>
            <person name="Kyrpides N."/>
            <person name="Ovchinnikova G."/>
            <person name="Marsh T."/>
            <person name="Richardson P."/>
        </authorList>
    </citation>
    <scope>NUCLEOTIDE SEQUENCE [LARGE SCALE GENOMIC DNA]</scope>
    <source>
        <strain evidence="1">12D</strain>
    </source>
</reference>
<proteinExistence type="predicted"/>
<name>C6BM42_RALP1</name>
<gene>
    <name evidence="1" type="ordered locus">Rpic12D_3893</name>
</gene>
<organism evidence="1">
    <name type="scientific">Ralstonia pickettii (strain 12D)</name>
    <dbReference type="NCBI Taxonomy" id="428406"/>
    <lineage>
        <taxon>Bacteria</taxon>
        <taxon>Pseudomonadati</taxon>
        <taxon>Pseudomonadota</taxon>
        <taxon>Betaproteobacteria</taxon>
        <taxon>Burkholderiales</taxon>
        <taxon>Burkholderiaceae</taxon>
        <taxon>Ralstonia</taxon>
    </lineage>
</organism>
<dbReference type="KEGG" id="rpf:Rpic12D_3893"/>
<dbReference type="AlphaFoldDB" id="C6BM42"/>
<accession>C6BM42</accession>
<dbReference type="HOGENOM" id="CLU_1115061_0_0_4"/>
<evidence type="ECO:0000313" key="1">
    <source>
        <dbReference type="EMBL" id="ACS65150.1"/>
    </source>
</evidence>
<protein>
    <submittedName>
        <fullName evidence="1">Uncharacterized protein</fullName>
    </submittedName>
</protein>